<dbReference type="Proteomes" id="UP000182836">
    <property type="component" value="Unassembled WGS sequence"/>
</dbReference>
<dbReference type="PATRIC" id="fig|47500.12.peg.5057"/>
<name>A0A0D1XRU9_ANEMI</name>
<proteinExistence type="predicted"/>
<sequence>MNWIAKQWHNAWANYYASKVESLDSTTENTYNADLRTYHSKKFITHYEALYGSELQEESNEESMRIF</sequence>
<evidence type="ECO:0000313" key="4">
    <source>
        <dbReference type="Proteomes" id="UP000182836"/>
    </source>
</evidence>
<dbReference type="OrthoDB" id="2679909at2"/>
<dbReference type="AlphaFoldDB" id="A0A0D1XRU9"/>
<reference evidence="2 4" key="2">
    <citation type="submission" date="2016-10" db="EMBL/GenBank/DDBJ databases">
        <authorList>
            <person name="de Groot N.N."/>
        </authorList>
    </citation>
    <scope>NUCLEOTIDE SEQUENCE [LARGE SCALE GENOMIC DNA]</scope>
    <source>
        <strain evidence="2 4">DSM 2895</strain>
    </source>
</reference>
<keyword evidence="3" id="KW-1185">Reference proteome</keyword>
<protein>
    <submittedName>
        <fullName evidence="1">Uncharacterized protein</fullName>
    </submittedName>
</protein>
<evidence type="ECO:0000313" key="2">
    <source>
        <dbReference type="EMBL" id="SDJ05410.1"/>
    </source>
</evidence>
<dbReference type="Proteomes" id="UP000037269">
    <property type="component" value="Unassembled WGS sequence"/>
</dbReference>
<dbReference type="EMBL" id="FNED01000011">
    <property type="protein sequence ID" value="SDJ05410.1"/>
    <property type="molecule type" value="Genomic_DNA"/>
</dbReference>
<gene>
    <name evidence="1" type="ORF">AF333_08275</name>
    <name evidence="2" type="ORF">SAMN04487909_11131</name>
</gene>
<dbReference type="GeneID" id="42305191"/>
<evidence type="ECO:0000313" key="3">
    <source>
        <dbReference type="Proteomes" id="UP000037269"/>
    </source>
</evidence>
<dbReference type="EMBL" id="LGUG01000004">
    <property type="protein sequence ID" value="KON95481.1"/>
    <property type="molecule type" value="Genomic_DNA"/>
</dbReference>
<dbReference type="RefSeq" id="WP_043066705.1">
    <property type="nucleotide sequence ID" value="NZ_BJOA01000041.1"/>
</dbReference>
<evidence type="ECO:0000313" key="1">
    <source>
        <dbReference type="EMBL" id="KON95481.1"/>
    </source>
</evidence>
<organism evidence="1 3">
    <name type="scientific">Aneurinibacillus migulanus</name>
    <name type="common">Bacillus migulanus</name>
    <dbReference type="NCBI Taxonomy" id="47500"/>
    <lineage>
        <taxon>Bacteria</taxon>
        <taxon>Bacillati</taxon>
        <taxon>Bacillota</taxon>
        <taxon>Bacilli</taxon>
        <taxon>Bacillales</taxon>
        <taxon>Paenibacillaceae</taxon>
        <taxon>Aneurinibacillus group</taxon>
        <taxon>Aneurinibacillus</taxon>
    </lineage>
</organism>
<reference evidence="1 3" key="1">
    <citation type="submission" date="2015-07" db="EMBL/GenBank/DDBJ databases">
        <title>Fjat-14205 dsm 2895.</title>
        <authorList>
            <person name="Liu B."/>
            <person name="Wang J."/>
            <person name="Zhu Y."/>
            <person name="Liu G."/>
            <person name="Chen Q."/>
            <person name="Chen Z."/>
            <person name="Lan J."/>
            <person name="Che J."/>
            <person name="Ge C."/>
            <person name="Shi H."/>
            <person name="Pan Z."/>
            <person name="Liu X."/>
        </authorList>
    </citation>
    <scope>NUCLEOTIDE SEQUENCE [LARGE SCALE GENOMIC DNA]</scope>
    <source>
        <strain evidence="1 3">DSM 2895</strain>
    </source>
</reference>
<accession>A0A0D1XRU9</accession>